<name>A0A919VXB0_9ACTN</name>
<feature type="signal peptide" evidence="2">
    <location>
        <begin position="1"/>
        <end position="43"/>
    </location>
</feature>
<dbReference type="PROSITE" id="PS50093">
    <property type="entry name" value="PKD"/>
    <property type="match status" value="1"/>
</dbReference>
<dbReference type="InterPro" id="IPR035986">
    <property type="entry name" value="PKD_dom_sf"/>
</dbReference>
<comment type="caution">
    <text evidence="4">The sequence shown here is derived from an EMBL/GenBank/DDBJ whole genome shotgun (WGS) entry which is preliminary data.</text>
</comment>
<keyword evidence="5" id="KW-1185">Reference proteome</keyword>
<feature type="compositionally biased region" description="Low complexity" evidence="1">
    <location>
        <begin position="72"/>
        <end position="127"/>
    </location>
</feature>
<organism evidence="4 5">
    <name type="scientific">Winogradskya consettensis</name>
    <dbReference type="NCBI Taxonomy" id="113560"/>
    <lineage>
        <taxon>Bacteria</taxon>
        <taxon>Bacillati</taxon>
        <taxon>Actinomycetota</taxon>
        <taxon>Actinomycetes</taxon>
        <taxon>Micromonosporales</taxon>
        <taxon>Micromonosporaceae</taxon>
        <taxon>Winogradskya</taxon>
    </lineage>
</organism>
<feature type="domain" description="PKD" evidence="3">
    <location>
        <begin position="185"/>
        <end position="237"/>
    </location>
</feature>
<dbReference type="Pfam" id="PF18911">
    <property type="entry name" value="PKD_4"/>
    <property type="match status" value="1"/>
</dbReference>
<feature type="compositionally biased region" description="Pro residues" evidence="1">
    <location>
        <begin position="128"/>
        <end position="139"/>
    </location>
</feature>
<accession>A0A919VXB0</accession>
<proteinExistence type="predicted"/>
<dbReference type="InterPro" id="IPR000601">
    <property type="entry name" value="PKD_dom"/>
</dbReference>
<dbReference type="SMART" id="SM00089">
    <property type="entry name" value="PKD"/>
    <property type="match status" value="1"/>
</dbReference>
<feature type="chain" id="PRO_5037041969" description="PKD domain-containing protein" evidence="2">
    <location>
        <begin position="44"/>
        <end position="447"/>
    </location>
</feature>
<dbReference type="GO" id="GO:0005975">
    <property type="term" value="P:carbohydrate metabolic process"/>
    <property type="evidence" value="ECO:0007669"/>
    <property type="project" value="UniProtKB-ARBA"/>
</dbReference>
<gene>
    <name evidence="4" type="ORF">Aco04nite_60110</name>
</gene>
<feature type="region of interest" description="Disordered" evidence="1">
    <location>
        <begin position="64"/>
        <end position="147"/>
    </location>
</feature>
<evidence type="ECO:0000256" key="1">
    <source>
        <dbReference type="SAM" id="MobiDB-lite"/>
    </source>
</evidence>
<dbReference type="AlphaFoldDB" id="A0A919VXB0"/>
<reference evidence="4" key="1">
    <citation type="submission" date="2021-03" db="EMBL/GenBank/DDBJ databases">
        <title>Whole genome shotgun sequence of Actinoplanes consettensis NBRC 14913.</title>
        <authorList>
            <person name="Komaki H."/>
            <person name="Tamura T."/>
        </authorList>
    </citation>
    <scope>NUCLEOTIDE SEQUENCE</scope>
    <source>
        <strain evidence="4">NBRC 14913</strain>
    </source>
</reference>
<dbReference type="Gene3D" id="2.60.40.10">
    <property type="entry name" value="Immunoglobulins"/>
    <property type="match status" value="1"/>
</dbReference>
<evidence type="ECO:0000313" key="4">
    <source>
        <dbReference type="EMBL" id="GIM78370.1"/>
    </source>
</evidence>
<evidence type="ECO:0000256" key="2">
    <source>
        <dbReference type="SAM" id="SignalP"/>
    </source>
</evidence>
<evidence type="ECO:0000259" key="3">
    <source>
        <dbReference type="PROSITE" id="PS50093"/>
    </source>
</evidence>
<dbReference type="PRINTS" id="PR01217">
    <property type="entry name" value="PRICHEXTENSN"/>
</dbReference>
<dbReference type="InterPro" id="IPR022409">
    <property type="entry name" value="PKD/Chitinase_dom"/>
</dbReference>
<protein>
    <recommendedName>
        <fullName evidence="3">PKD domain-containing protein</fullName>
    </recommendedName>
</protein>
<dbReference type="InterPro" id="IPR013783">
    <property type="entry name" value="Ig-like_fold"/>
</dbReference>
<dbReference type="EMBL" id="BOQP01000034">
    <property type="protein sequence ID" value="GIM78370.1"/>
    <property type="molecule type" value="Genomic_DNA"/>
</dbReference>
<dbReference type="SUPFAM" id="SSF49299">
    <property type="entry name" value="PKD domain"/>
    <property type="match status" value="1"/>
</dbReference>
<keyword evidence="2" id="KW-0732">Signal</keyword>
<evidence type="ECO:0000313" key="5">
    <source>
        <dbReference type="Proteomes" id="UP000680865"/>
    </source>
</evidence>
<dbReference type="Proteomes" id="UP000680865">
    <property type="component" value="Unassembled WGS sequence"/>
</dbReference>
<sequence>MPYRHVSFVRVTPLKGVSLNARLKRPILAVVVSSALLAGGAFAASPALASDSGRSATADAGAVLADEPTPDPSETTPTPEPSETTPAPDPSETTPAPEPTDTPTTSAPEPSDTPTTSDPEPSETTTPPTEPPTSPPPTTPVDTAAPKGAFTLNTTSLWVGQKVTFTQGAVSDDLSPASAIGRVVSWGDGTSTTLKATGQAPVNKQYLRNGKFTITLTVKDQAGKTAKVTKVLNVTVPGKFKISKYGIWPGERVTTTFSSVPAGTTRIRFDNGDGYVQEIKPKNQAIKVFYYHRKNGGLIKGKVTLRATFYNKFGASSAVYVGVVNVKTDSWKPVVKVKKPKNPTKIKSWKTVTGTVSDKGSGAPYVYVWVTRINGSAVYCYTPAKKWKRVYSEEQYNNCAPVAITPSKGKWSLKINGLGKGTVYVDARAWDWADNASKWASIQSKVK</sequence>